<dbReference type="STRING" id="525909.Afer_1886"/>
<dbReference type="HOGENOM" id="CLU_851593_0_0_11"/>
<comment type="subcellular location">
    <subcellularLocation>
        <location evidence="1">Cytoplasm</location>
    </subcellularLocation>
</comment>
<dbReference type="EMBL" id="CP001631">
    <property type="protein sequence ID" value="ACU54797.1"/>
    <property type="molecule type" value="Genomic_DNA"/>
</dbReference>
<protein>
    <submittedName>
        <fullName evidence="7">Actin-like ATPase involved in cell morphogenesis</fullName>
    </submittedName>
</protein>
<sequence>MSRIALDLGTATTRLAIGAEPPHALESLAAIDVERGDVIAVGSAARAVVLREGGRTSLVHVVDAGVPVGPQVLAGFLKRTLREVGLRSLGHGEVVMSMSELATSVERRMAARLIDRLGASAVTLVPPSLSVLRAVGADPEFGSFAMVVGEAYTEAGIAAMGSLCASAASKDGVRDLRRAIREYLWSNHELAISDETASEVLTQLCDVSRPTQSARARIWGRRRTDAESTNVIVDASALVAAMTPTLRSIEQLANTALARAHAQLVADIAERGLVLAGGGSYVPGLAARLANALKIPVTVADEPLDAVLRGLRTSARLPRRRSPAPS</sequence>
<keyword evidence="2" id="KW-0963">Cytoplasm</keyword>
<dbReference type="eggNOG" id="COG1077">
    <property type="taxonomic scope" value="Bacteria"/>
</dbReference>
<evidence type="ECO:0000256" key="2">
    <source>
        <dbReference type="ARBA" id="ARBA00022490"/>
    </source>
</evidence>
<dbReference type="InterPro" id="IPR004753">
    <property type="entry name" value="MreB"/>
</dbReference>
<name>C7M1Q0_ACIFD</name>
<keyword evidence="5" id="KW-0133">Cell shape</keyword>
<dbReference type="AlphaFoldDB" id="C7M1Q0"/>
<comment type="similarity">
    <text evidence="6">Belongs to the FtsA/MreB family.</text>
</comment>
<keyword evidence="8" id="KW-1185">Reference proteome</keyword>
<keyword evidence="4" id="KW-0067">ATP-binding</keyword>
<dbReference type="GO" id="GO:0000902">
    <property type="term" value="P:cell morphogenesis"/>
    <property type="evidence" value="ECO:0007669"/>
    <property type="project" value="InterPro"/>
</dbReference>
<dbReference type="GO" id="GO:0005737">
    <property type="term" value="C:cytoplasm"/>
    <property type="evidence" value="ECO:0007669"/>
    <property type="project" value="UniProtKB-SubCell"/>
</dbReference>
<evidence type="ECO:0000313" key="8">
    <source>
        <dbReference type="Proteomes" id="UP000000771"/>
    </source>
</evidence>
<proteinExistence type="inferred from homology"/>
<keyword evidence="3" id="KW-0547">Nucleotide-binding</keyword>
<gene>
    <name evidence="7" type="ordered locus">Afer_1886</name>
</gene>
<accession>C7M1Q0</accession>
<evidence type="ECO:0000256" key="4">
    <source>
        <dbReference type="ARBA" id="ARBA00022840"/>
    </source>
</evidence>
<dbReference type="Gene3D" id="3.30.420.40">
    <property type="match status" value="2"/>
</dbReference>
<dbReference type="SUPFAM" id="SSF53067">
    <property type="entry name" value="Actin-like ATPase domain"/>
    <property type="match status" value="2"/>
</dbReference>
<dbReference type="PANTHER" id="PTHR42749:SF1">
    <property type="entry name" value="CELL SHAPE-DETERMINING PROTEIN MREB"/>
    <property type="match status" value="1"/>
</dbReference>
<evidence type="ECO:0000256" key="1">
    <source>
        <dbReference type="ARBA" id="ARBA00004496"/>
    </source>
</evidence>
<dbReference type="PANTHER" id="PTHR42749">
    <property type="entry name" value="CELL SHAPE-DETERMINING PROTEIN MREB"/>
    <property type="match status" value="1"/>
</dbReference>
<evidence type="ECO:0000256" key="6">
    <source>
        <dbReference type="ARBA" id="ARBA00023458"/>
    </source>
</evidence>
<dbReference type="InterPro" id="IPR043129">
    <property type="entry name" value="ATPase_NBD"/>
</dbReference>
<reference evidence="7 8" key="1">
    <citation type="journal article" date="2009" name="Stand. Genomic Sci.">
        <title>Complete genome sequence of Acidimicrobium ferrooxidans type strain (ICP).</title>
        <authorList>
            <person name="Clum A."/>
            <person name="Nolan M."/>
            <person name="Lang E."/>
            <person name="Glavina Del Rio T."/>
            <person name="Tice H."/>
            <person name="Copeland A."/>
            <person name="Cheng J.F."/>
            <person name="Lucas S."/>
            <person name="Chen F."/>
            <person name="Bruce D."/>
            <person name="Goodwin L."/>
            <person name="Pitluck S."/>
            <person name="Ivanova N."/>
            <person name="Mavrommatis K."/>
            <person name="Mikhailova N."/>
            <person name="Pati A."/>
            <person name="Chen A."/>
            <person name="Palaniappan K."/>
            <person name="Goker M."/>
            <person name="Spring S."/>
            <person name="Land M."/>
            <person name="Hauser L."/>
            <person name="Chang Y.J."/>
            <person name="Jeffries C.C."/>
            <person name="Chain P."/>
            <person name="Bristow J."/>
            <person name="Eisen J.A."/>
            <person name="Markowitz V."/>
            <person name="Hugenholtz P."/>
            <person name="Kyrpides N.C."/>
            <person name="Klenk H.P."/>
            <person name="Lapidus A."/>
        </authorList>
    </citation>
    <scope>NUCLEOTIDE SEQUENCE [LARGE SCALE GENOMIC DNA]</scope>
    <source>
        <strain evidence="8">DSM 10331 / JCM 15462 / NBRC 103882 / ICP</strain>
    </source>
</reference>
<organism evidence="7 8">
    <name type="scientific">Acidimicrobium ferrooxidans (strain DSM 10331 / JCM 15462 / NBRC 103882 / ICP)</name>
    <dbReference type="NCBI Taxonomy" id="525909"/>
    <lineage>
        <taxon>Bacteria</taxon>
        <taxon>Bacillati</taxon>
        <taxon>Actinomycetota</taxon>
        <taxon>Acidimicrobiia</taxon>
        <taxon>Acidimicrobiales</taxon>
        <taxon>Acidimicrobiaceae</taxon>
        <taxon>Acidimicrobium</taxon>
    </lineage>
</organism>
<dbReference type="KEGG" id="afo:Afer_1886"/>
<dbReference type="InterPro" id="IPR056546">
    <property type="entry name" value="MreB_MamK-like"/>
</dbReference>
<dbReference type="Pfam" id="PF06723">
    <property type="entry name" value="MreB_Mbl"/>
    <property type="match status" value="1"/>
</dbReference>
<dbReference type="PRINTS" id="PR01652">
    <property type="entry name" value="SHAPEPROTEIN"/>
</dbReference>
<evidence type="ECO:0000256" key="5">
    <source>
        <dbReference type="ARBA" id="ARBA00022960"/>
    </source>
</evidence>
<dbReference type="GO" id="GO:0008360">
    <property type="term" value="P:regulation of cell shape"/>
    <property type="evidence" value="ECO:0007669"/>
    <property type="project" value="UniProtKB-KW"/>
</dbReference>
<dbReference type="RefSeq" id="WP_015799274.1">
    <property type="nucleotide sequence ID" value="NC_013124.1"/>
</dbReference>
<evidence type="ECO:0000313" key="7">
    <source>
        <dbReference type="EMBL" id="ACU54797.1"/>
    </source>
</evidence>
<evidence type="ECO:0000256" key="3">
    <source>
        <dbReference type="ARBA" id="ARBA00022741"/>
    </source>
</evidence>
<dbReference type="Proteomes" id="UP000000771">
    <property type="component" value="Chromosome"/>
</dbReference>
<dbReference type="GO" id="GO:0005524">
    <property type="term" value="F:ATP binding"/>
    <property type="evidence" value="ECO:0007669"/>
    <property type="project" value="UniProtKB-KW"/>
</dbReference>